<evidence type="ECO:0000256" key="1">
    <source>
        <dbReference type="ARBA" id="ARBA00005755"/>
    </source>
</evidence>
<proteinExistence type="inferred from homology"/>
<dbReference type="EMBL" id="JAPFFF010000454">
    <property type="protein sequence ID" value="KAK8834261.1"/>
    <property type="molecule type" value="Genomic_DNA"/>
</dbReference>
<feature type="coiled-coil region" evidence="9">
    <location>
        <begin position="1690"/>
        <end position="1755"/>
    </location>
</feature>
<keyword evidence="6" id="KW-0239">DNA-directed DNA polymerase</keyword>
<dbReference type="InterPro" id="IPR023211">
    <property type="entry name" value="DNA_pol_palm_dom_sf"/>
</dbReference>
<keyword evidence="15" id="KW-1185">Reference proteome</keyword>
<dbReference type="SUPFAM" id="SSF56672">
    <property type="entry name" value="DNA/RNA polymerases"/>
    <property type="match status" value="1"/>
</dbReference>
<dbReference type="Pfam" id="PF10544">
    <property type="entry name" value="T5orf172"/>
    <property type="match status" value="1"/>
</dbReference>
<keyword evidence="11" id="KW-0472">Membrane</keyword>
<evidence type="ECO:0000256" key="11">
    <source>
        <dbReference type="SAM" id="Phobius"/>
    </source>
</evidence>
<keyword evidence="7" id="KW-0238">DNA-binding</keyword>
<dbReference type="PANTHER" id="PTHR48144">
    <property type="entry name" value="DNA-DIRECTED DNA POLYMERASE"/>
    <property type="match status" value="1"/>
</dbReference>
<dbReference type="InterPro" id="IPR012337">
    <property type="entry name" value="RNaseH-like_sf"/>
</dbReference>
<evidence type="ECO:0000256" key="7">
    <source>
        <dbReference type="ARBA" id="ARBA00023125"/>
    </source>
</evidence>
<keyword evidence="11" id="KW-1133">Transmembrane helix</keyword>
<dbReference type="Gene3D" id="3.30.420.10">
    <property type="entry name" value="Ribonuclease H-like superfamily/Ribonuclease H"/>
    <property type="match status" value="1"/>
</dbReference>
<organism evidence="14 15">
    <name type="scientific">Tritrichomonas musculus</name>
    <dbReference type="NCBI Taxonomy" id="1915356"/>
    <lineage>
        <taxon>Eukaryota</taxon>
        <taxon>Metamonada</taxon>
        <taxon>Parabasalia</taxon>
        <taxon>Tritrichomonadida</taxon>
        <taxon>Tritrichomonadidae</taxon>
        <taxon>Tritrichomonas</taxon>
    </lineage>
</organism>
<dbReference type="Pfam" id="PF03175">
    <property type="entry name" value="DNA_pol_B_2"/>
    <property type="match status" value="1"/>
</dbReference>
<reference evidence="14 15" key="1">
    <citation type="submission" date="2024-04" db="EMBL/GenBank/DDBJ databases">
        <title>Tritrichomonas musculus Genome.</title>
        <authorList>
            <person name="Alves-Ferreira E."/>
            <person name="Grigg M."/>
            <person name="Lorenzi H."/>
            <person name="Galac M."/>
        </authorList>
    </citation>
    <scope>NUCLEOTIDE SEQUENCE [LARGE SCALE GENOMIC DNA]</scope>
    <source>
        <strain evidence="14 15">EAF2021</strain>
    </source>
</reference>
<keyword evidence="9" id="KW-0175">Coiled coil</keyword>
<dbReference type="Gene3D" id="3.90.1600.10">
    <property type="entry name" value="Palm domain of DNA polymerase"/>
    <property type="match status" value="1"/>
</dbReference>
<dbReference type="InterPro" id="IPR036397">
    <property type="entry name" value="RNaseH_sf"/>
</dbReference>
<feature type="compositionally biased region" description="Basic and acidic residues" evidence="10">
    <location>
        <begin position="253"/>
        <end position="269"/>
    </location>
</feature>
<sequence>MAIDWWETLDKDPFKHREYDLNFEIDEIKQEAYYEADGNKIRNNVQYILNRDKLTKLLASDKWRKSFAKIYVEKFKEQFEIEPLYISYITSDNSEGINNADINNINKYKNGEQYKKPQQPEKPKVVKTTKPKAEPKPKVVKASQIKTAKSERQKIIDEIVNVRNEAKTKTDKSYGDGFDESVRHSKRYKTLMKDNYISLFKNKFGIKPSKFKHLETDEIDFDDDVDDIMKHKSKPTKTKTTKPKVAKTSKPKPKPEPKSIDDDSDKPTVDDYANETQFKNYKQIQQTFPDVDRDIINEIYWSFAQIAHLYIDRCSTNEKERLRKLKKLVIHKVEESETKEPAKINAILTCLSMMLAFNKLWKKDKSKMFDSYQLNEWLPASYFGFKSAKNFDKSFTNDMLYPEYKYFMSISLHDIDTEIKKSPKRKPVKRKDTPPVEQEIKHESFVNPSIHEPKPITLPVITSNHEPVEPPSQLPTIEDKPFEDLESTNESNIPSQTIQQETYNNFMNPDFDDEFASDEYDYAFDHLLTKLTKQQILSLPGFQNQNTMSLTQLRTQLRTNMRNMNLKYGARINDYVNGFKKTDDELFNRMKQMKNEQKMKHITNEQYKQHIKQNAIEERQMMNDVNDVYHESKSDERKAYEQRVSEVKDKKQYKEYMKQFIYNTNNEISFEIDIGDDEDKRIAFTEMLRYIYSHKTTTRPVVKAYSLDGSYKWFTLSNKFNMDSTIGHIAGTIDLNTDESDMNPYIDNVFAPVRYEILFIDKSTNNKTSKFKIKKQSPSSNKIYDEEIELDEDFRDSKDGSFFPYINLSNIDLTDYQIFNSFDKNNYNDNCFVYACIQSGVFTMQEIQHLRYCVMTKSIPNDKIINIAKQFKCHFIITRIDERKPVCRQQIMQINTTKKSWAKDYKRAVRSLLYKEHYMINKPIRGKPLITVLRNMFRDGQFEEIKACEKNILSSTEYNHLNDYEDLEYDDKLCLKPIKRCQKEAKQWTEIYFSDYESNVNVSTHVPYLNCTVHRDNEKKISMSFVGDDISNQLLDYLADGSLTYFHNLKYDSCFFINTPGWNVKLIERSGTILQLVMMKYNDGKLIKTLTFRDSYSLIPAPLRDFATMFKLNVHKEVMAYKLYNERNIKRNIVSALEFQIQYFNEQRDKKLFNEIKNDWKQLITNSQIANAYDDKQLTIDIMKYAKFYCKKDCIVLMKGIEKFNNDLQTVFNKTKTKIFNVHQYISISSIGYQFALNYGCFDGCYELSGKPQNFIQRCVSGGRTMTANNEKQYIEGNIQDFDAVSLYPSAMHVMNGVPKGKPKIIPQNITTNELLSYDTFFVEINITNIKCKSSRPYRFGQVFKYNDAGSKIFCNECVQHYYLDKRAFEDLIEFYDFDYEFIRGYYFNDGFNNKINVFIEKLFKLREQYKRDHNPLEKTIKLLLNSIYGKSILKAITTETKCVPRNKIIGYIWKHYNYIREVVDNENINNVYVKRIKPINNHFNLPQFGASVLSWSKYLMNRVIGTAEQHNINVYYQDCDSLHIFNDDIEKLAKIYKLKYGKDLIGKNMTQYHCDFDSFDGAVGAIHSRKLIALGKKSYLDILVDEQGHEGYHIRMKGIPKQVILNKCKRMNITVEELYERMYHGESITFNLLDGCNCFKKTKSYQQTNLNQFSRTVKFLMMVFYMFHFLFIFLFLSQMSTSEFDHLTREQLIDMIIELRAENERLNNELMNEDDDDDVETEPIKQCQFIQSQLETTTKELQRYKDKYDCKTLEDFMKLYGWADRIDLKDIKKHLLAETGLKYTIAKLSRELPNFGYNITKCGNRGTSYANKKPEGYIYLVQLIKHKDTTIYKAGKTFKMASRLATYKKQDGGATQLRCEFVNNSLKAEQCLLAELNKLVVENKLKKDSYGDEYFDGPFETIEKVYDEVVKKYQN</sequence>
<dbReference type="SUPFAM" id="SSF53098">
    <property type="entry name" value="Ribonuclease H-like"/>
    <property type="match status" value="1"/>
</dbReference>
<evidence type="ECO:0000256" key="6">
    <source>
        <dbReference type="ARBA" id="ARBA00022932"/>
    </source>
</evidence>
<evidence type="ECO:0000259" key="13">
    <source>
        <dbReference type="Pfam" id="PF10544"/>
    </source>
</evidence>
<comment type="caution">
    <text evidence="14">The sequence shown here is derived from an EMBL/GenBank/DDBJ whole genome shotgun (WGS) entry which is preliminary data.</text>
</comment>
<feature type="region of interest" description="Disordered" evidence="10">
    <location>
        <begin position="232"/>
        <end position="271"/>
    </location>
</feature>
<feature type="transmembrane region" description="Helical" evidence="11">
    <location>
        <begin position="1660"/>
        <end position="1677"/>
    </location>
</feature>
<dbReference type="InterPro" id="IPR018306">
    <property type="entry name" value="Phage_T5_Orf172_DNA-bd"/>
</dbReference>
<keyword evidence="5" id="KW-0235">DNA replication</keyword>
<evidence type="ECO:0000313" key="15">
    <source>
        <dbReference type="Proteomes" id="UP001470230"/>
    </source>
</evidence>
<keyword evidence="4" id="KW-0548">Nucleotidyltransferase</keyword>
<feature type="compositionally biased region" description="Basic residues" evidence="10">
    <location>
        <begin position="232"/>
        <end position="252"/>
    </location>
</feature>
<evidence type="ECO:0000256" key="2">
    <source>
        <dbReference type="ARBA" id="ARBA00012417"/>
    </source>
</evidence>
<comment type="catalytic activity">
    <reaction evidence="8">
        <text>DNA(n) + a 2'-deoxyribonucleoside 5'-triphosphate = DNA(n+1) + diphosphate</text>
        <dbReference type="Rhea" id="RHEA:22508"/>
        <dbReference type="Rhea" id="RHEA-COMP:17339"/>
        <dbReference type="Rhea" id="RHEA-COMP:17340"/>
        <dbReference type="ChEBI" id="CHEBI:33019"/>
        <dbReference type="ChEBI" id="CHEBI:61560"/>
        <dbReference type="ChEBI" id="CHEBI:173112"/>
        <dbReference type="EC" id="2.7.7.7"/>
    </reaction>
</comment>
<gene>
    <name evidence="14" type="ORF">M9Y10_032323</name>
</gene>
<dbReference type="InterPro" id="IPR004868">
    <property type="entry name" value="DNA-dir_DNA_pol_B_mt/vir"/>
</dbReference>
<dbReference type="Proteomes" id="UP001470230">
    <property type="component" value="Unassembled WGS sequence"/>
</dbReference>
<evidence type="ECO:0000256" key="3">
    <source>
        <dbReference type="ARBA" id="ARBA00022679"/>
    </source>
</evidence>
<comment type="similarity">
    <text evidence="1">Belongs to the DNA polymerase type-B family.</text>
</comment>
<evidence type="ECO:0000256" key="9">
    <source>
        <dbReference type="SAM" id="Coils"/>
    </source>
</evidence>
<feature type="domain" description="DNA-directed DNA polymerase family B mitochondria/virus" evidence="12">
    <location>
        <begin position="1044"/>
        <end position="1507"/>
    </location>
</feature>
<dbReference type="InterPro" id="IPR043502">
    <property type="entry name" value="DNA/RNA_pol_sf"/>
</dbReference>
<feature type="compositionally biased region" description="Basic and acidic residues" evidence="10">
    <location>
        <begin position="110"/>
        <end position="124"/>
    </location>
</feature>
<feature type="region of interest" description="Disordered" evidence="10">
    <location>
        <begin position="110"/>
        <end position="146"/>
    </location>
</feature>
<name>A0ABR2GKP7_9EUKA</name>
<keyword evidence="11" id="KW-0812">Transmembrane</keyword>
<evidence type="ECO:0000256" key="10">
    <source>
        <dbReference type="SAM" id="MobiDB-lite"/>
    </source>
</evidence>
<evidence type="ECO:0000313" key="14">
    <source>
        <dbReference type="EMBL" id="KAK8834261.1"/>
    </source>
</evidence>
<evidence type="ECO:0000256" key="5">
    <source>
        <dbReference type="ARBA" id="ARBA00022705"/>
    </source>
</evidence>
<feature type="domain" description="Bacteriophage T5 Orf172 DNA-binding" evidence="13">
    <location>
        <begin position="1817"/>
        <end position="1910"/>
    </location>
</feature>
<dbReference type="EC" id="2.7.7.7" evidence="2"/>
<keyword evidence="3" id="KW-0808">Transferase</keyword>
<evidence type="ECO:0000259" key="12">
    <source>
        <dbReference type="Pfam" id="PF03175"/>
    </source>
</evidence>
<accession>A0ABR2GKP7</accession>
<dbReference type="PANTHER" id="PTHR48144:SF2">
    <property type="entry name" value="DNA-DIRECTED DNA POLYMERASE"/>
    <property type="match status" value="1"/>
</dbReference>
<protein>
    <recommendedName>
        <fullName evidence="2">DNA-directed DNA polymerase</fullName>
        <ecNumber evidence="2">2.7.7.7</ecNumber>
    </recommendedName>
</protein>
<evidence type="ECO:0000256" key="4">
    <source>
        <dbReference type="ARBA" id="ARBA00022695"/>
    </source>
</evidence>
<evidence type="ECO:0000256" key="8">
    <source>
        <dbReference type="ARBA" id="ARBA00049244"/>
    </source>
</evidence>